<feature type="transmembrane region" description="Helical" evidence="1">
    <location>
        <begin position="12"/>
        <end position="29"/>
    </location>
</feature>
<keyword evidence="1" id="KW-0472">Membrane</keyword>
<dbReference type="RefSeq" id="XP_019564306.2">
    <property type="nucleotide sequence ID" value="XM_019708761.3"/>
</dbReference>
<organism evidence="2 3">
    <name type="scientific">Aedes albopictus</name>
    <name type="common">Asian tiger mosquito</name>
    <name type="synonym">Stegomyia albopicta</name>
    <dbReference type="NCBI Taxonomy" id="7160"/>
    <lineage>
        <taxon>Eukaryota</taxon>
        <taxon>Metazoa</taxon>
        <taxon>Ecdysozoa</taxon>
        <taxon>Arthropoda</taxon>
        <taxon>Hexapoda</taxon>
        <taxon>Insecta</taxon>
        <taxon>Pterygota</taxon>
        <taxon>Neoptera</taxon>
        <taxon>Endopterygota</taxon>
        <taxon>Diptera</taxon>
        <taxon>Nematocera</taxon>
        <taxon>Culicoidea</taxon>
        <taxon>Culicidae</taxon>
        <taxon>Culicinae</taxon>
        <taxon>Aedini</taxon>
        <taxon>Aedes</taxon>
        <taxon>Stegomyia</taxon>
    </lineage>
</organism>
<sequence length="344" mass="39111">MRDRRKQGTVGWLIIFCALLAWLVIMVDCRKLRAPGRRKQKVVRDKIRQKPQLRQYHSEEYEGFIDPLEDYAAFDEYHDDAEELVSSQKLPEQTVGGYYKPYKQPPVKYIQPVYIQPKKPLPKPTTSVIREVHHIPMTGHKHAGVGLAFASGIKYIVLTLLALKAAIVALAFLLLPLKLLIGLKLFFIANVFVFGVLAAKLKSDKYQYWSTVTPAPVVVTPASTSSLSTNSQLSISQPVTTVIHTPTQQEQQQQAPWNYSYNWPWPFYNSQCPACNLKPPNPGFSNIGSKHKIPIIIHIPNKDTTDNDEDDDYSFDLFKTPQKQKHVVVPKIYDSEPKLSRSEA</sequence>
<evidence type="ECO:0008006" key="4">
    <source>
        <dbReference type="Google" id="ProtNLM"/>
    </source>
</evidence>
<dbReference type="GeneID" id="109432414"/>
<evidence type="ECO:0000313" key="3">
    <source>
        <dbReference type="Proteomes" id="UP000069940"/>
    </source>
</evidence>
<proteinExistence type="predicted"/>
<keyword evidence="3" id="KW-1185">Reference proteome</keyword>
<feature type="transmembrane region" description="Helical" evidence="1">
    <location>
        <begin position="181"/>
        <end position="199"/>
    </location>
</feature>
<keyword evidence="1" id="KW-1133">Transmembrane helix</keyword>
<evidence type="ECO:0000313" key="2">
    <source>
        <dbReference type="EnsemblMetazoa" id="AALFPA23_015195.P22044"/>
    </source>
</evidence>
<reference evidence="2" key="2">
    <citation type="submission" date="2025-05" db="UniProtKB">
        <authorList>
            <consortium name="EnsemblMetazoa"/>
        </authorList>
    </citation>
    <scope>IDENTIFICATION</scope>
    <source>
        <strain evidence="2">Foshan</strain>
    </source>
</reference>
<name>A0ABM1Z572_AEDAL</name>
<keyword evidence="1" id="KW-0812">Transmembrane</keyword>
<dbReference type="Proteomes" id="UP000069940">
    <property type="component" value="Unassembled WGS sequence"/>
</dbReference>
<evidence type="ECO:0000256" key="1">
    <source>
        <dbReference type="SAM" id="Phobius"/>
    </source>
</evidence>
<feature type="transmembrane region" description="Helical" evidence="1">
    <location>
        <begin position="155"/>
        <end position="175"/>
    </location>
</feature>
<dbReference type="EnsemblMetazoa" id="AALFPA23_015195.R22044">
    <property type="protein sequence ID" value="AALFPA23_015195.P22044"/>
    <property type="gene ID" value="AALFPA23_015195"/>
</dbReference>
<reference evidence="3" key="1">
    <citation type="journal article" date="2015" name="Proc. Natl. Acad. Sci. U.S.A.">
        <title>Genome sequence of the Asian Tiger mosquito, Aedes albopictus, reveals insights into its biology, genetics, and evolution.</title>
        <authorList>
            <person name="Chen X.G."/>
            <person name="Jiang X."/>
            <person name="Gu J."/>
            <person name="Xu M."/>
            <person name="Wu Y."/>
            <person name="Deng Y."/>
            <person name="Zhang C."/>
            <person name="Bonizzoni M."/>
            <person name="Dermauw W."/>
            <person name="Vontas J."/>
            <person name="Armbruster P."/>
            <person name="Huang X."/>
            <person name="Yang Y."/>
            <person name="Zhang H."/>
            <person name="He W."/>
            <person name="Peng H."/>
            <person name="Liu Y."/>
            <person name="Wu K."/>
            <person name="Chen J."/>
            <person name="Lirakis M."/>
            <person name="Topalis P."/>
            <person name="Van Leeuwen T."/>
            <person name="Hall A.B."/>
            <person name="Jiang X."/>
            <person name="Thorpe C."/>
            <person name="Mueller R.L."/>
            <person name="Sun C."/>
            <person name="Waterhouse R.M."/>
            <person name="Yan G."/>
            <person name="Tu Z.J."/>
            <person name="Fang X."/>
            <person name="James A.A."/>
        </authorList>
    </citation>
    <scope>NUCLEOTIDE SEQUENCE [LARGE SCALE GENOMIC DNA]</scope>
    <source>
        <strain evidence="3">Foshan</strain>
    </source>
</reference>
<protein>
    <recommendedName>
        <fullName evidence="4">Secreted protein</fullName>
    </recommendedName>
</protein>
<accession>A0ABM1Z572</accession>